<proteinExistence type="predicted"/>
<dbReference type="InterPro" id="IPR036397">
    <property type="entry name" value="RNaseH_sf"/>
</dbReference>
<organism evidence="1 2">
    <name type="scientific">Prorocentrum cordatum</name>
    <dbReference type="NCBI Taxonomy" id="2364126"/>
    <lineage>
        <taxon>Eukaryota</taxon>
        <taxon>Sar</taxon>
        <taxon>Alveolata</taxon>
        <taxon>Dinophyceae</taxon>
        <taxon>Prorocentrales</taxon>
        <taxon>Prorocentraceae</taxon>
        <taxon>Prorocentrum</taxon>
    </lineage>
</organism>
<dbReference type="Proteomes" id="UP001189429">
    <property type="component" value="Unassembled WGS sequence"/>
</dbReference>
<evidence type="ECO:0000313" key="1">
    <source>
        <dbReference type="EMBL" id="CAK0892394.1"/>
    </source>
</evidence>
<gene>
    <name evidence="1" type="ORF">PCOR1329_LOCUS72067</name>
</gene>
<reference evidence="1" key="1">
    <citation type="submission" date="2023-10" db="EMBL/GenBank/DDBJ databases">
        <authorList>
            <person name="Chen Y."/>
            <person name="Shah S."/>
            <person name="Dougan E. K."/>
            <person name="Thang M."/>
            <person name="Chan C."/>
        </authorList>
    </citation>
    <scope>NUCLEOTIDE SEQUENCE [LARGE SCALE GENOMIC DNA]</scope>
</reference>
<name>A0ABN9X3Z8_9DINO</name>
<evidence type="ECO:0000313" key="2">
    <source>
        <dbReference type="Proteomes" id="UP001189429"/>
    </source>
</evidence>
<dbReference type="Gene3D" id="3.30.420.10">
    <property type="entry name" value="Ribonuclease H-like superfamily/Ribonuclease H"/>
    <property type="match status" value="1"/>
</dbReference>
<accession>A0ABN9X3Z8</accession>
<comment type="caution">
    <text evidence="1">The sequence shown here is derived from an EMBL/GenBank/DDBJ whole genome shotgun (WGS) entry which is preliminary data.</text>
</comment>
<dbReference type="EMBL" id="CAUYUJ010019609">
    <property type="protein sequence ID" value="CAK0892394.1"/>
    <property type="molecule type" value="Genomic_DNA"/>
</dbReference>
<protein>
    <submittedName>
        <fullName evidence="1">Uncharacterized protein</fullName>
    </submittedName>
</protein>
<sequence length="594" mass="68261">MVYRVEGLYGSRRKELIISHFLWADNVYLVAGSSADLRSIMHDLTLPLDSFGMAWKASSLLFMTCGLAPRCNADGVIVPEEDLIVATPEVLRFRRVSSMNVLGAEIHSEFNTPTHPDFDYRLSMARKSFFGMSNYFRFSAVSFRDKFWSYQEKVQGIAMYGIEGMTLDNHSLQRMHSFEGLCLCKMFTCPRGPEEDVSTWNRRRYAEARRKFKELGFASLAQRFRRVSWTLAKDMCEFIHVLDVDTYDEWRGADRTWRDVRACLCADGVRGDRIRTDASEFLRMNFCFRESSQMKRQRGGGLAIGQRHWTHTFSEFFGPKWWEGFRATPGTFEQFAARVCSRDMLDCFQIRAKALSHPRVAGEVYIQTQQELQEYGVEEGSQLANDRLAKRLAVHTSKWENAEWDLEASGVPISIHGDSLLVVSWCQGYWKVSNKDFQRRVDRMISCLDGMSFMFHIRPFAPGRDLIEHCFREWNTRADVLTHTAREGIDIFQDRIGQEPNEFSSLYRYCAIDCGFDGGVSTAGVGVGCWIDVGRVSRTCRKPSSRDIVWTEVYSAAFSIGNNASVTDAELSAIEHIIDVLPRVVHTYFEFELL</sequence>
<keyword evidence="2" id="KW-1185">Reference proteome</keyword>